<evidence type="ECO:0000313" key="1">
    <source>
        <dbReference type="EMBL" id="MFA1557872.1"/>
    </source>
</evidence>
<organism evidence="1 2">
    <name type="scientific">Actinomadura chokoriensis</name>
    <dbReference type="NCBI Taxonomy" id="454156"/>
    <lineage>
        <taxon>Bacteria</taxon>
        <taxon>Bacillati</taxon>
        <taxon>Actinomycetota</taxon>
        <taxon>Actinomycetes</taxon>
        <taxon>Streptosporangiales</taxon>
        <taxon>Thermomonosporaceae</taxon>
        <taxon>Actinomadura</taxon>
    </lineage>
</organism>
<evidence type="ECO:0000313" key="2">
    <source>
        <dbReference type="Proteomes" id="UP001569904"/>
    </source>
</evidence>
<dbReference type="Proteomes" id="UP001569904">
    <property type="component" value="Unassembled WGS sequence"/>
</dbReference>
<proteinExistence type="predicted"/>
<gene>
    <name evidence="1" type="ORF">SM436_29665</name>
</gene>
<accession>A0ABV4R6Z0</accession>
<name>A0ABV4R6Z0_9ACTN</name>
<dbReference type="EMBL" id="JAXCEH010000025">
    <property type="protein sequence ID" value="MFA1557872.1"/>
    <property type="molecule type" value="Genomic_DNA"/>
</dbReference>
<protein>
    <submittedName>
        <fullName evidence="1">Uncharacterized protein</fullName>
    </submittedName>
</protein>
<dbReference type="RefSeq" id="WP_371944687.1">
    <property type="nucleotide sequence ID" value="NZ_JAXCEH010000025.1"/>
</dbReference>
<keyword evidence="2" id="KW-1185">Reference proteome</keyword>
<reference evidence="1 2" key="1">
    <citation type="submission" date="2023-11" db="EMBL/GenBank/DDBJ databases">
        <title>Actinomadura monticuli sp. nov., isolated from volcanic ash.</title>
        <authorList>
            <person name="Lee S.D."/>
            <person name="Yang H."/>
            <person name="Kim I.S."/>
        </authorList>
    </citation>
    <scope>NUCLEOTIDE SEQUENCE [LARGE SCALE GENOMIC DNA]</scope>
    <source>
        <strain evidence="1 2">DSM 45346</strain>
    </source>
</reference>
<comment type="caution">
    <text evidence="1">The sequence shown here is derived from an EMBL/GenBank/DDBJ whole genome shotgun (WGS) entry which is preliminary data.</text>
</comment>
<sequence length="63" mass="7447">MFHHDIMQSIMHERGRELRARAAAERDARLVRRAREFWADRAERFAVRRKVQSTCRRGAAPVG</sequence>